<feature type="transmembrane region" description="Helical" evidence="2">
    <location>
        <begin position="424"/>
        <end position="449"/>
    </location>
</feature>
<evidence type="ECO:0000256" key="1">
    <source>
        <dbReference type="SAM" id="MobiDB-lite"/>
    </source>
</evidence>
<dbReference type="Proteomes" id="UP001470230">
    <property type="component" value="Unassembled WGS sequence"/>
</dbReference>
<evidence type="ECO:0000256" key="2">
    <source>
        <dbReference type="SAM" id="Phobius"/>
    </source>
</evidence>
<accession>A0ABR2H9E8</accession>
<protein>
    <submittedName>
        <fullName evidence="4">Uncharacterized protein</fullName>
    </submittedName>
</protein>
<evidence type="ECO:0000256" key="3">
    <source>
        <dbReference type="SAM" id="SignalP"/>
    </source>
</evidence>
<comment type="caution">
    <text evidence="4">The sequence shown here is derived from an EMBL/GenBank/DDBJ whole genome shotgun (WGS) entry which is preliminary data.</text>
</comment>
<dbReference type="EMBL" id="JAPFFF010000037">
    <property type="protein sequence ID" value="KAK8842833.1"/>
    <property type="molecule type" value="Genomic_DNA"/>
</dbReference>
<feature type="signal peptide" evidence="3">
    <location>
        <begin position="1"/>
        <end position="15"/>
    </location>
</feature>
<evidence type="ECO:0000313" key="5">
    <source>
        <dbReference type="Proteomes" id="UP001470230"/>
    </source>
</evidence>
<proteinExistence type="predicted"/>
<reference evidence="4 5" key="1">
    <citation type="submission" date="2024-04" db="EMBL/GenBank/DDBJ databases">
        <title>Tritrichomonas musculus Genome.</title>
        <authorList>
            <person name="Alves-Ferreira E."/>
            <person name="Grigg M."/>
            <person name="Lorenzi H."/>
            <person name="Galac M."/>
        </authorList>
    </citation>
    <scope>NUCLEOTIDE SEQUENCE [LARGE SCALE GENOMIC DNA]</scope>
    <source>
        <strain evidence="4 5">EAF2021</strain>
    </source>
</reference>
<name>A0ABR2H9E8_9EUKA</name>
<sequence length="475" mass="53497">MLCLIFPIFILSASVKIPKYTIVMLSESYTPDLIKQFEDAMKDYKKNMKALCKDITDNKSDREACEAGMDAFEGYILGDGSDIDSVLSKVSKKTDFLYYMSMLFDSEKQVVNFNSLKSKMSVFYVDFTSLFPFSAKLNKDNTLEFLTKINQKIVKKMIKSRFDGSQESVLRHGKLLAKKKGKSPKSNDLTLLRGDIGSKVSYLTVAYQNIKFVGGACNCHTLFLCESKIDSESEKIKSDNLVVDEYSHNKLSSSDKVEVNQYTLYLITIKVDFDGEPTQQYQVIYNSKRWELKEAKRGQLFGNFPKYGVPYTFSKRFSIIVFTFYIDIQVSDTTLDYYSEVNVTVLDRPLDTSAPGLGMGANKLESKSLTITTSGEWEKVANKPKLILTCDESKFEVKKSENIQLEVETQPLYSFKPKKSGPNVGMIVGIVVAVVVVIAIVVVVVIIVIRKKNRANDKSSNEGNGNQDENKADEA</sequence>
<keyword evidence="5" id="KW-1185">Reference proteome</keyword>
<keyword evidence="2" id="KW-0472">Membrane</keyword>
<feature type="region of interest" description="Disordered" evidence="1">
    <location>
        <begin position="456"/>
        <end position="475"/>
    </location>
</feature>
<keyword evidence="3" id="KW-0732">Signal</keyword>
<feature type="chain" id="PRO_5047246949" evidence="3">
    <location>
        <begin position="16"/>
        <end position="475"/>
    </location>
</feature>
<organism evidence="4 5">
    <name type="scientific">Tritrichomonas musculus</name>
    <dbReference type="NCBI Taxonomy" id="1915356"/>
    <lineage>
        <taxon>Eukaryota</taxon>
        <taxon>Metamonada</taxon>
        <taxon>Parabasalia</taxon>
        <taxon>Tritrichomonadida</taxon>
        <taxon>Tritrichomonadidae</taxon>
        <taxon>Tritrichomonas</taxon>
    </lineage>
</organism>
<evidence type="ECO:0000313" key="4">
    <source>
        <dbReference type="EMBL" id="KAK8842833.1"/>
    </source>
</evidence>
<keyword evidence="2" id="KW-0812">Transmembrane</keyword>
<keyword evidence="2" id="KW-1133">Transmembrane helix</keyword>
<gene>
    <name evidence="4" type="ORF">M9Y10_025699</name>
</gene>